<dbReference type="InterPro" id="IPR013099">
    <property type="entry name" value="K_chnl_dom"/>
</dbReference>
<feature type="transmembrane region" description="Helical" evidence="9">
    <location>
        <begin position="336"/>
        <end position="354"/>
    </location>
</feature>
<dbReference type="PANTHER" id="PTHR11003">
    <property type="entry name" value="POTASSIUM CHANNEL, SUBFAMILY K"/>
    <property type="match status" value="1"/>
</dbReference>
<accession>A0A9J2P2E3</accession>
<evidence type="ECO:0000313" key="11">
    <source>
        <dbReference type="Proteomes" id="UP000036681"/>
    </source>
</evidence>
<sequence length="803" mass="90585">MKRMSEERSGESVKCSSKKTAMLRDAQFNETNATGAFSCSVAVYYKSAILCVTYSFSAVLVLTKNIGMTLHAGQPAMMRGASLDVEQTRQGLKVLAKYCKKKYCNSMLASMLNEQTANALDNGDTFLPFVSLGIATPSLSTRKASFFRHQSFYPCTADCILESTVEGRSVFVPRRTTLSVSRIDPNTSTLKEELKFERLLKIRFSYLLRILKLLYYRLGLKYVVLLLLLVAYALLGGLLFYYLEAPAERLLVEQLRRKSTARHIDYAKQLLRIITTKECLSFVAESSRFTEETRVKSIYFISCSRKIIRSLKKYDWSAGISTDEANPWTWTDYWNAVFYCSTIFTTIGYGNIWCRTYKGRIATICYALFGIPFMLVVLNSLGKEIFSSVQSMWKYARSKLQKKSRYLQRKIFLSAQSLAAVTENTAKQKAKEKELGDDSVDEKMFTGDSAVFETFPVYLALILIFAYIGLCSLIFCLWEEWDYFTAFYFFCVSLMTIGLGDEMPQHPRYACVFFVFFVIGLSLVSMCISIMQVRVENKYMAALQLIDKELVESIAISQQSFYQPISSKIAAGKWGLNQSPTVYAIPKQLNYGDPGFAPTAALNRQLSEIPRTPIASTTMFCTDVPSTPTPPPVLGVFMARSVNSKQRRSSVLRNAASPNSRPRAYRQLSIGTESRFVCSSSPLQYKTIASSGGSVRQPPSMGGIDVVAEDDTQVRCNKLTELTNVTHDRLNKSTTPLRQRLQTGKTREIKIKRHRQKPEEKASAGTAPHQLDAFVVTEYQELRKHWRISGVEDASDGEEGEES</sequence>
<evidence type="ECO:0000256" key="2">
    <source>
        <dbReference type="ARBA" id="ARBA00022448"/>
    </source>
</evidence>
<dbReference type="Proteomes" id="UP000036681">
    <property type="component" value="Unplaced"/>
</dbReference>
<evidence type="ECO:0000313" key="12">
    <source>
        <dbReference type="WBParaSite" id="ALUE_0000355801-mRNA-1"/>
    </source>
</evidence>
<feature type="transmembrane region" description="Helical" evidence="9">
    <location>
        <begin position="361"/>
        <end position="382"/>
    </location>
</feature>
<evidence type="ECO:0000256" key="1">
    <source>
        <dbReference type="ARBA" id="ARBA00004141"/>
    </source>
</evidence>
<feature type="transmembrane region" description="Helical" evidence="9">
    <location>
        <begin position="222"/>
        <end position="243"/>
    </location>
</feature>
<protein>
    <submittedName>
        <fullName evidence="12">Potassium channel domain-containing protein</fullName>
    </submittedName>
</protein>
<reference evidence="12" key="1">
    <citation type="submission" date="2023-03" db="UniProtKB">
        <authorList>
            <consortium name="WormBaseParasite"/>
        </authorList>
    </citation>
    <scope>IDENTIFICATION</scope>
</reference>
<dbReference type="GO" id="GO:0015271">
    <property type="term" value="F:outward rectifier potassium channel activity"/>
    <property type="evidence" value="ECO:0007669"/>
    <property type="project" value="TreeGrafter"/>
</dbReference>
<dbReference type="Gene3D" id="1.10.287.70">
    <property type="match status" value="1"/>
</dbReference>
<feature type="domain" description="Potassium channel" evidence="10">
    <location>
        <begin position="321"/>
        <end position="385"/>
    </location>
</feature>
<feature type="transmembrane region" description="Helical" evidence="9">
    <location>
        <begin position="512"/>
        <end position="531"/>
    </location>
</feature>
<feature type="domain" description="Potassium channel" evidence="10">
    <location>
        <begin position="463"/>
        <end position="535"/>
    </location>
</feature>
<organism evidence="11 12">
    <name type="scientific">Ascaris lumbricoides</name>
    <name type="common">Giant roundworm</name>
    <dbReference type="NCBI Taxonomy" id="6252"/>
    <lineage>
        <taxon>Eukaryota</taxon>
        <taxon>Metazoa</taxon>
        <taxon>Ecdysozoa</taxon>
        <taxon>Nematoda</taxon>
        <taxon>Chromadorea</taxon>
        <taxon>Rhabditida</taxon>
        <taxon>Spirurina</taxon>
        <taxon>Ascaridomorpha</taxon>
        <taxon>Ascaridoidea</taxon>
        <taxon>Ascarididae</taxon>
        <taxon>Ascaris</taxon>
    </lineage>
</organism>
<evidence type="ECO:0000256" key="4">
    <source>
        <dbReference type="ARBA" id="ARBA00022989"/>
    </source>
</evidence>
<keyword evidence="7 8" id="KW-0407">Ion channel</keyword>
<keyword evidence="4 9" id="KW-1133">Transmembrane helix</keyword>
<keyword evidence="5 8" id="KW-0406">Ion transport</keyword>
<evidence type="ECO:0000256" key="9">
    <source>
        <dbReference type="SAM" id="Phobius"/>
    </source>
</evidence>
<evidence type="ECO:0000256" key="8">
    <source>
        <dbReference type="RuleBase" id="RU003857"/>
    </source>
</evidence>
<dbReference type="GO" id="GO:0005886">
    <property type="term" value="C:plasma membrane"/>
    <property type="evidence" value="ECO:0007669"/>
    <property type="project" value="TreeGrafter"/>
</dbReference>
<dbReference type="PANTHER" id="PTHR11003:SF335">
    <property type="entry name" value="POTASSIUM CHANNEL DOMAIN-CONTAINING PROTEIN"/>
    <property type="match status" value="1"/>
</dbReference>
<dbReference type="InterPro" id="IPR003280">
    <property type="entry name" value="2pore_dom_K_chnl"/>
</dbReference>
<comment type="subcellular location">
    <subcellularLocation>
        <location evidence="1">Membrane</location>
        <topology evidence="1">Multi-pass membrane protein</topology>
    </subcellularLocation>
</comment>
<proteinExistence type="inferred from homology"/>
<evidence type="ECO:0000256" key="6">
    <source>
        <dbReference type="ARBA" id="ARBA00023136"/>
    </source>
</evidence>
<dbReference type="SUPFAM" id="SSF81324">
    <property type="entry name" value="Voltage-gated potassium channels"/>
    <property type="match status" value="2"/>
</dbReference>
<dbReference type="WBParaSite" id="ALUE_0000355801-mRNA-1">
    <property type="protein sequence ID" value="ALUE_0000355801-mRNA-1"/>
    <property type="gene ID" value="ALUE_0000355801"/>
</dbReference>
<evidence type="ECO:0000256" key="5">
    <source>
        <dbReference type="ARBA" id="ARBA00023065"/>
    </source>
</evidence>
<keyword evidence="6 9" id="KW-0472">Membrane</keyword>
<evidence type="ECO:0000259" key="10">
    <source>
        <dbReference type="Pfam" id="PF07885"/>
    </source>
</evidence>
<dbReference type="AlphaFoldDB" id="A0A9J2P2E3"/>
<keyword evidence="3 8" id="KW-0812">Transmembrane</keyword>
<feature type="transmembrane region" description="Helical" evidence="9">
    <location>
        <begin position="455"/>
        <end position="476"/>
    </location>
</feature>
<dbReference type="Pfam" id="PF07885">
    <property type="entry name" value="Ion_trans_2"/>
    <property type="match status" value="2"/>
</dbReference>
<evidence type="ECO:0000256" key="3">
    <source>
        <dbReference type="ARBA" id="ARBA00022692"/>
    </source>
</evidence>
<evidence type="ECO:0000256" key="7">
    <source>
        <dbReference type="ARBA" id="ARBA00023303"/>
    </source>
</evidence>
<keyword evidence="2 8" id="KW-0813">Transport</keyword>
<dbReference type="GO" id="GO:0022841">
    <property type="term" value="F:potassium ion leak channel activity"/>
    <property type="evidence" value="ECO:0007669"/>
    <property type="project" value="TreeGrafter"/>
</dbReference>
<feature type="transmembrane region" description="Helical" evidence="9">
    <location>
        <begin position="483"/>
        <end position="500"/>
    </location>
</feature>
<name>A0A9J2P2E3_ASCLU</name>
<comment type="similarity">
    <text evidence="8">Belongs to the two pore domain potassium channel (TC 1.A.1.8) family.</text>
</comment>
<keyword evidence="11" id="KW-1185">Reference proteome</keyword>
<dbReference type="GO" id="GO:0030322">
    <property type="term" value="P:stabilization of membrane potential"/>
    <property type="evidence" value="ECO:0007669"/>
    <property type="project" value="TreeGrafter"/>
</dbReference>
<dbReference type="PRINTS" id="PR01333">
    <property type="entry name" value="2POREKCHANEL"/>
</dbReference>